<evidence type="ECO:0000313" key="5">
    <source>
        <dbReference type="Proteomes" id="UP000038009"/>
    </source>
</evidence>
<feature type="transmembrane region" description="Helical" evidence="2">
    <location>
        <begin position="49"/>
        <end position="69"/>
    </location>
</feature>
<dbReference type="OMA" id="QRTHNGA"/>
<protein>
    <recommendedName>
        <fullName evidence="6">Transmembrane protein</fullName>
    </recommendedName>
</protein>
<gene>
    <name evidence="4" type="ORF">ABL78_2159</name>
    <name evidence="3" type="ORF">LSFL1N19_08</name>
</gene>
<dbReference type="EMBL" id="LJSK01000042">
    <property type="protein sequence ID" value="KPI88699.1"/>
    <property type="molecule type" value="Genomic_DNA"/>
</dbReference>
<keyword evidence="2" id="KW-0472">Membrane</keyword>
<dbReference type="VEuPathDB" id="TriTrypDB:Lsey_0042_0060"/>
<reference evidence="4 5" key="2">
    <citation type="journal article" date="2015" name="PLoS Pathog.">
        <title>Leptomonas seymouri: Adaptations to the Dixenous Life Cycle Analyzed by Genome Sequencing, Transcriptome Profiling and Co-infection with Leishmania donovani.</title>
        <authorList>
            <person name="Kraeva N."/>
            <person name="Butenko A."/>
            <person name="Hlavacova J."/>
            <person name="Kostygov A."/>
            <person name="Myskova J."/>
            <person name="Grybchuk D."/>
            <person name="Lestinova T."/>
            <person name="Votypka J."/>
            <person name="Volf P."/>
            <person name="Opperdoes F."/>
            <person name="Flegontov P."/>
            <person name="Lukes J."/>
            <person name="Yurchenko V."/>
        </authorList>
    </citation>
    <scope>NUCLEOTIDE SEQUENCE [LARGE SCALE GENOMIC DNA]</scope>
    <source>
        <strain evidence="4 5">ATCC 30220</strain>
    </source>
</reference>
<feature type="transmembrane region" description="Helical" evidence="2">
    <location>
        <begin position="7"/>
        <end position="29"/>
    </location>
</feature>
<accession>C6K3X0</accession>
<evidence type="ECO:0000256" key="2">
    <source>
        <dbReference type="SAM" id="Phobius"/>
    </source>
</evidence>
<dbReference type="OrthoDB" id="262839at2759"/>
<evidence type="ECO:0008006" key="6">
    <source>
        <dbReference type="Google" id="ProtNLM"/>
    </source>
</evidence>
<sequence>MDSYNRQVAIIGSAVYGGLLTIGMLLFAFGRNKEPFYAHPSTNVAIFSVFWFAFSPSLLFIGATVPWVCALCGSTAAALTFAVVPGVLFVGIGAYWVFLNDNYEDVYNTFDMPRASPWSRNTVGVRYSPEGVLQRTHNGAEYFASPAALAEMQNREAGGMYPFMYPPSGWANGGGGRGTPAISNVTTAPPFMGCSALAYVPEGAAVAYPAFGPRLPTPPQAYIRSAVTSPNYGRREGVDGEPQYAYSSSPSPIPMQPRSAQEDRDYHAGGYYIA</sequence>
<feature type="region of interest" description="Disordered" evidence="1">
    <location>
        <begin position="228"/>
        <end position="269"/>
    </location>
</feature>
<dbReference type="Proteomes" id="UP000038009">
    <property type="component" value="Unassembled WGS sequence"/>
</dbReference>
<feature type="transmembrane region" description="Helical" evidence="2">
    <location>
        <begin position="76"/>
        <end position="98"/>
    </location>
</feature>
<reference evidence="3" key="1">
    <citation type="submission" date="2009-05" db="EMBL/GenBank/DDBJ databases">
        <title>The evolution of amastin surface glycoproteins in trypanosomatid parasites.</title>
        <authorList>
            <person name="Jackson A.P."/>
        </authorList>
    </citation>
    <scope>NUCLEOTIDE SEQUENCE</scope>
    <source>
        <strain evidence="3">ATCC 30220</strain>
    </source>
</reference>
<evidence type="ECO:0000256" key="1">
    <source>
        <dbReference type="SAM" id="MobiDB-lite"/>
    </source>
</evidence>
<keyword evidence="2" id="KW-0812">Transmembrane</keyword>
<proteinExistence type="predicted"/>
<dbReference type="AlphaFoldDB" id="C6K3X0"/>
<organism evidence="3">
    <name type="scientific">Leptomonas seymouri</name>
    <dbReference type="NCBI Taxonomy" id="5684"/>
    <lineage>
        <taxon>Eukaryota</taxon>
        <taxon>Discoba</taxon>
        <taxon>Euglenozoa</taxon>
        <taxon>Kinetoplastea</taxon>
        <taxon>Metakinetoplastina</taxon>
        <taxon>Trypanosomatida</taxon>
        <taxon>Trypanosomatidae</taxon>
        <taxon>Leishmaniinae</taxon>
        <taxon>Leptomonas</taxon>
    </lineage>
</organism>
<name>C6K3X0_LEPSE</name>
<evidence type="ECO:0000313" key="3">
    <source>
        <dbReference type="EMBL" id="ACS87909.1"/>
    </source>
</evidence>
<keyword evidence="2" id="KW-1133">Transmembrane helix</keyword>
<dbReference type="EMBL" id="GQ153670">
    <property type="protein sequence ID" value="ACS87909.1"/>
    <property type="molecule type" value="Genomic_DNA"/>
</dbReference>
<evidence type="ECO:0000313" key="4">
    <source>
        <dbReference type="EMBL" id="KPI88699.1"/>
    </source>
</evidence>
<keyword evidence="5" id="KW-1185">Reference proteome</keyword>